<dbReference type="EMBL" id="JADFUA010000005">
    <property type="protein sequence ID" value="MBE9609581.1"/>
    <property type="molecule type" value="Genomic_DNA"/>
</dbReference>
<sequence>MSLSHYKIIAPTCHRMLANLSAILASAEAWAIERKIEPQVLLQSRLAPDMYPLLRQVQIVSDVSKGALARLAGQQAPSFADEETTFAELQQRITRTQSYIESLRPDDLAQAGEQHITLPWLPDSPLQGDFYLLHFALPNLYFHVSMAYAILRHNGVPLGKADYLGNLHH</sequence>
<dbReference type="Proteomes" id="UP000604481">
    <property type="component" value="Unassembled WGS sequence"/>
</dbReference>
<keyword evidence="2" id="KW-1185">Reference proteome</keyword>
<dbReference type="PANTHER" id="PTHR36922">
    <property type="entry name" value="BLL2446 PROTEIN"/>
    <property type="match status" value="1"/>
</dbReference>
<protein>
    <submittedName>
        <fullName evidence="1">DUF1993 domain-containing protein</fullName>
    </submittedName>
</protein>
<dbReference type="SUPFAM" id="SSF109854">
    <property type="entry name" value="DinB/YfiT-like putative metalloenzymes"/>
    <property type="match status" value="1"/>
</dbReference>
<comment type="caution">
    <text evidence="1">The sequence shown here is derived from an EMBL/GenBank/DDBJ whole genome shotgun (WGS) entry which is preliminary data.</text>
</comment>
<evidence type="ECO:0000313" key="1">
    <source>
        <dbReference type="EMBL" id="MBE9609581.1"/>
    </source>
</evidence>
<accession>A0A8J7K1R2</accession>
<dbReference type="InterPro" id="IPR034660">
    <property type="entry name" value="DinB/YfiT-like"/>
</dbReference>
<dbReference type="Gene3D" id="1.20.120.450">
    <property type="entry name" value="dinb family like domain"/>
    <property type="match status" value="1"/>
</dbReference>
<gene>
    <name evidence="1" type="ORF">INR99_09470</name>
</gene>
<dbReference type="InterPro" id="IPR018531">
    <property type="entry name" value="DUF1993"/>
</dbReference>
<dbReference type="PANTHER" id="PTHR36922:SF1">
    <property type="entry name" value="DUF1993 DOMAIN-CONTAINING PROTEIN"/>
    <property type="match status" value="1"/>
</dbReference>
<proteinExistence type="predicted"/>
<dbReference type="Pfam" id="PF09351">
    <property type="entry name" value="DUF1993"/>
    <property type="match status" value="1"/>
</dbReference>
<organism evidence="1 2">
    <name type="scientific">Chitinilyticum piscinae</name>
    <dbReference type="NCBI Taxonomy" id="2866724"/>
    <lineage>
        <taxon>Bacteria</taxon>
        <taxon>Pseudomonadati</taxon>
        <taxon>Pseudomonadota</taxon>
        <taxon>Betaproteobacteria</taxon>
        <taxon>Neisseriales</taxon>
        <taxon>Chitinibacteraceae</taxon>
        <taxon>Chitinilyticum</taxon>
    </lineage>
</organism>
<evidence type="ECO:0000313" key="2">
    <source>
        <dbReference type="Proteomes" id="UP000604481"/>
    </source>
</evidence>
<name>A0A8J7K1R2_9NEIS</name>
<reference evidence="1 2" key="1">
    <citation type="submission" date="2020-10" db="EMBL/GenBank/DDBJ databases">
        <title>The genome sequence of Chitinilyticum litopenaei 4Y14.</title>
        <authorList>
            <person name="Liu Y."/>
        </authorList>
    </citation>
    <scope>NUCLEOTIDE SEQUENCE [LARGE SCALE GENOMIC DNA]</scope>
    <source>
        <strain evidence="1 2">4Y14</strain>
    </source>
</reference>
<dbReference type="AlphaFoldDB" id="A0A8J7K1R2"/>
<dbReference type="RefSeq" id="WP_194116113.1">
    <property type="nucleotide sequence ID" value="NZ_JADFUA010000005.1"/>
</dbReference>